<evidence type="ECO:0000256" key="9">
    <source>
        <dbReference type="ARBA" id="ARBA00022917"/>
    </source>
</evidence>
<evidence type="ECO:0000259" key="18">
    <source>
        <dbReference type="PROSITE" id="PS50862"/>
    </source>
</evidence>
<feature type="binding site" evidence="15">
    <location>
        <position position="265"/>
    </location>
    <ligand>
        <name>L-serine</name>
        <dbReference type="ChEBI" id="CHEBI:33384"/>
    </ligand>
</feature>
<evidence type="ECO:0000256" key="15">
    <source>
        <dbReference type="PIRSR" id="PIRSR001529-1"/>
    </source>
</evidence>
<comment type="caution">
    <text evidence="19">The sequence shown here is derived from an EMBL/GenBank/DDBJ whole genome shotgun (WGS) entry which is preliminary data.</text>
</comment>
<dbReference type="Pfam" id="PF00587">
    <property type="entry name" value="tRNA-synt_2b"/>
    <property type="match status" value="1"/>
</dbReference>
<evidence type="ECO:0000256" key="3">
    <source>
        <dbReference type="ARBA" id="ARBA00010728"/>
    </source>
</evidence>
<comment type="similarity">
    <text evidence="3">Belongs to the class-II aminoacyl-tRNA synthetase family. Type-1 seryl-tRNA synthetase subfamily.</text>
</comment>
<dbReference type="AlphaFoldDB" id="A0AAE4BQT1"/>
<keyword evidence="10" id="KW-0030">Aminoacyl-tRNA synthetase</keyword>
<dbReference type="GO" id="GO:0006434">
    <property type="term" value="P:seryl-tRNA aminoacylation"/>
    <property type="evidence" value="ECO:0007669"/>
    <property type="project" value="UniProtKB-UniRule"/>
</dbReference>
<feature type="binding site" evidence="15">
    <location>
        <position position="234"/>
    </location>
    <ligand>
        <name>L-serine</name>
        <dbReference type="ChEBI" id="CHEBI:33384"/>
    </ligand>
</feature>
<dbReference type="Proteomes" id="UP001185092">
    <property type="component" value="Unassembled WGS sequence"/>
</dbReference>
<dbReference type="InterPro" id="IPR045864">
    <property type="entry name" value="aa-tRNA-synth_II/BPL/LPL"/>
</dbReference>
<dbReference type="GO" id="GO:0004828">
    <property type="term" value="F:serine-tRNA ligase activity"/>
    <property type="evidence" value="ECO:0007669"/>
    <property type="project" value="UniProtKB-UniRule"/>
</dbReference>
<dbReference type="PIRSF" id="PIRSF001529">
    <property type="entry name" value="Ser-tRNA-synth_IIa"/>
    <property type="match status" value="1"/>
</dbReference>
<dbReference type="SUPFAM" id="SSF46589">
    <property type="entry name" value="tRNA-binding arm"/>
    <property type="match status" value="1"/>
</dbReference>
<dbReference type="PRINTS" id="PR00981">
    <property type="entry name" value="TRNASYNTHSER"/>
</dbReference>
<feature type="domain" description="Aminoacyl-transfer RNA synthetases class-II family profile" evidence="18">
    <location>
        <begin position="176"/>
        <end position="415"/>
    </location>
</feature>
<evidence type="ECO:0000256" key="12">
    <source>
        <dbReference type="ARBA" id="ARBA00047929"/>
    </source>
</evidence>
<dbReference type="EC" id="6.1.1.11" evidence="4 14"/>
<evidence type="ECO:0000256" key="7">
    <source>
        <dbReference type="ARBA" id="ARBA00022741"/>
    </source>
</evidence>
<dbReference type="InterPro" id="IPR042103">
    <property type="entry name" value="SerRS_1_N_sf"/>
</dbReference>
<comment type="pathway">
    <text evidence="2">Aminoacyl-tRNA biosynthesis; selenocysteinyl-tRNA(Sec) biosynthesis; L-seryl-tRNA(Sec) from L-serine and tRNA(Sec): step 1/1.</text>
</comment>
<proteinExistence type="inferred from homology"/>
<evidence type="ECO:0000256" key="6">
    <source>
        <dbReference type="ARBA" id="ARBA00022598"/>
    </source>
</evidence>
<comment type="catalytic activity">
    <reaction evidence="13">
        <text>tRNA(Ser) + L-serine + ATP = L-seryl-tRNA(Ser) + AMP + diphosphate + H(+)</text>
        <dbReference type="Rhea" id="RHEA:12292"/>
        <dbReference type="Rhea" id="RHEA-COMP:9669"/>
        <dbReference type="Rhea" id="RHEA-COMP:9703"/>
        <dbReference type="ChEBI" id="CHEBI:15378"/>
        <dbReference type="ChEBI" id="CHEBI:30616"/>
        <dbReference type="ChEBI" id="CHEBI:33019"/>
        <dbReference type="ChEBI" id="CHEBI:33384"/>
        <dbReference type="ChEBI" id="CHEBI:78442"/>
        <dbReference type="ChEBI" id="CHEBI:78533"/>
        <dbReference type="ChEBI" id="CHEBI:456215"/>
        <dbReference type="EC" id="6.1.1.11"/>
    </reaction>
</comment>
<keyword evidence="17" id="KW-0175">Coiled coil</keyword>
<keyword evidence="5" id="KW-0963">Cytoplasm</keyword>
<evidence type="ECO:0000256" key="11">
    <source>
        <dbReference type="ARBA" id="ARBA00039158"/>
    </source>
</evidence>
<dbReference type="InterPro" id="IPR002314">
    <property type="entry name" value="aa-tRNA-synt_IIb"/>
</dbReference>
<evidence type="ECO:0000256" key="14">
    <source>
        <dbReference type="NCBIfam" id="TIGR00414"/>
    </source>
</evidence>
<feature type="binding site" evidence="15">
    <location>
        <position position="288"/>
    </location>
    <ligand>
        <name>L-serine</name>
        <dbReference type="ChEBI" id="CHEBI:33384"/>
    </ligand>
</feature>
<evidence type="ECO:0000256" key="4">
    <source>
        <dbReference type="ARBA" id="ARBA00012840"/>
    </source>
</evidence>
<dbReference type="GO" id="GO:0005737">
    <property type="term" value="C:cytoplasm"/>
    <property type="evidence" value="ECO:0007669"/>
    <property type="project" value="UniProtKB-SubCell"/>
</dbReference>
<evidence type="ECO:0000256" key="1">
    <source>
        <dbReference type="ARBA" id="ARBA00004496"/>
    </source>
</evidence>
<gene>
    <name evidence="19" type="ORF">HNQ88_000214</name>
</gene>
<dbReference type="PANTHER" id="PTHR43697">
    <property type="entry name" value="SERYL-TRNA SYNTHETASE"/>
    <property type="match status" value="1"/>
</dbReference>
<keyword evidence="9" id="KW-0648">Protein biosynthesis</keyword>
<evidence type="ECO:0000256" key="2">
    <source>
        <dbReference type="ARBA" id="ARBA00005045"/>
    </source>
</evidence>
<evidence type="ECO:0000256" key="10">
    <source>
        <dbReference type="ARBA" id="ARBA00023146"/>
    </source>
</evidence>
<sequence length="424" mass="47780">MLLIADIQERKQEIIDGLKVKRFDNAEEAIEKLLKLDEQRKNAKTRLDKALGESKSVAKQIGQLMQQGKKEEAEEAKSKTADLKNECKALNEELSQVENELRDLLYTIPNYPSALVKEGNSDEDNELISEHGDIPQLPEGSKAHWDLIKEYDIIDFELGNKITGAGFPVYKGQGARLQRALINFFLDEAVKSGYSEVAPPVMVNEASGLGTGQLPDKEGQMYKITDQDLYMIPTAEVPIMNLYRDVIIPEEKLPVKHAGYTPCFRKEAGSWGADVRGLNRLHQFDKVELIEIIKPEESEKAHENMCNHVVGLLKKLELPFRILRLCGGDLGFTAHITYDYEVFSAGQKKWLECSSVSNVLNYQTNRLKCRYKKDKKTVLLHSLNGSGLALPRIMAAIIENNQTAEGIKIPEVLVPYTGFEYITK</sequence>
<dbReference type="SUPFAM" id="SSF55681">
    <property type="entry name" value="Class II aaRS and biotin synthetases"/>
    <property type="match status" value="1"/>
</dbReference>
<keyword evidence="7" id="KW-0547">Nucleotide-binding</keyword>
<keyword evidence="8 16" id="KW-0067">ATP-binding</keyword>
<organism evidence="19 20">
    <name type="scientific">Aureibacter tunicatorum</name>
    <dbReference type="NCBI Taxonomy" id="866807"/>
    <lineage>
        <taxon>Bacteria</taxon>
        <taxon>Pseudomonadati</taxon>
        <taxon>Bacteroidota</taxon>
        <taxon>Cytophagia</taxon>
        <taxon>Cytophagales</taxon>
        <taxon>Persicobacteraceae</taxon>
        <taxon>Aureibacter</taxon>
    </lineage>
</organism>
<feature type="binding site" evidence="15">
    <location>
        <position position="384"/>
    </location>
    <ligand>
        <name>L-serine</name>
        <dbReference type="ChEBI" id="CHEBI:33384"/>
    </ligand>
</feature>
<evidence type="ECO:0000313" key="20">
    <source>
        <dbReference type="Proteomes" id="UP001185092"/>
    </source>
</evidence>
<comment type="catalytic activity">
    <reaction evidence="12">
        <text>tRNA(Sec) + L-serine + ATP = L-seryl-tRNA(Sec) + AMP + diphosphate + H(+)</text>
        <dbReference type="Rhea" id="RHEA:42580"/>
        <dbReference type="Rhea" id="RHEA-COMP:9742"/>
        <dbReference type="Rhea" id="RHEA-COMP:10128"/>
        <dbReference type="ChEBI" id="CHEBI:15378"/>
        <dbReference type="ChEBI" id="CHEBI:30616"/>
        <dbReference type="ChEBI" id="CHEBI:33019"/>
        <dbReference type="ChEBI" id="CHEBI:33384"/>
        <dbReference type="ChEBI" id="CHEBI:78442"/>
        <dbReference type="ChEBI" id="CHEBI:78533"/>
        <dbReference type="ChEBI" id="CHEBI:456215"/>
        <dbReference type="EC" id="6.1.1.11"/>
    </reaction>
</comment>
<accession>A0AAE4BQT1</accession>
<reference evidence="19" key="1">
    <citation type="submission" date="2023-07" db="EMBL/GenBank/DDBJ databases">
        <title>Genomic Encyclopedia of Type Strains, Phase IV (KMG-IV): sequencing the most valuable type-strain genomes for metagenomic binning, comparative biology and taxonomic classification.</title>
        <authorList>
            <person name="Goeker M."/>
        </authorList>
    </citation>
    <scope>NUCLEOTIDE SEQUENCE</scope>
    <source>
        <strain evidence="19">DSM 26174</strain>
    </source>
</reference>
<keyword evidence="20" id="KW-1185">Reference proteome</keyword>
<name>A0AAE4BQT1_9BACT</name>
<keyword evidence="6 19" id="KW-0436">Ligase</keyword>
<dbReference type="RefSeq" id="WP_309936685.1">
    <property type="nucleotide sequence ID" value="NZ_AP025305.1"/>
</dbReference>
<dbReference type="InterPro" id="IPR015866">
    <property type="entry name" value="Ser-tRNA-synth_1_N"/>
</dbReference>
<protein>
    <recommendedName>
        <fullName evidence="11 14">Serine--tRNA ligase</fullName>
        <ecNumber evidence="4 14">6.1.1.11</ecNumber>
    </recommendedName>
</protein>
<evidence type="ECO:0000256" key="13">
    <source>
        <dbReference type="ARBA" id="ARBA00048823"/>
    </source>
</evidence>
<evidence type="ECO:0000256" key="8">
    <source>
        <dbReference type="ARBA" id="ARBA00022840"/>
    </source>
</evidence>
<dbReference type="InterPro" id="IPR002317">
    <property type="entry name" value="Ser-tRNA-ligase_type_1"/>
</dbReference>
<dbReference type="PANTHER" id="PTHR43697:SF1">
    <property type="entry name" value="SERINE--TRNA LIGASE"/>
    <property type="match status" value="1"/>
</dbReference>
<dbReference type="InterPro" id="IPR006195">
    <property type="entry name" value="aa-tRNA-synth_II"/>
</dbReference>
<dbReference type="InterPro" id="IPR010978">
    <property type="entry name" value="tRNA-bd_arm"/>
</dbReference>
<dbReference type="GO" id="GO:0005524">
    <property type="term" value="F:ATP binding"/>
    <property type="evidence" value="ECO:0007669"/>
    <property type="project" value="UniProtKB-KW"/>
</dbReference>
<evidence type="ECO:0000256" key="17">
    <source>
        <dbReference type="SAM" id="Coils"/>
    </source>
</evidence>
<comment type="subcellular location">
    <subcellularLocation>
        <location evidence="1">Cytoplasm</location>
    </subcellularLocation>
</comment>
<feature type="binding site" evidence="16">
    <location>
        <begin position="265"/>
        <end position="267"/>
    </location>
    <ligand>
        <name>ATP</name>
        <dbReference type="ChEBI" id="CHEBI:30616"/>
    </ligand>
</feature>
<feature type="binding site" evidence="16">
    <location>
        <begin position="352"/>
        <end position="355"/>
    </location>
    <ligand>
        <name>ATP</name>
        <dbReference type="ChEBI" id="CHEBI:30616"/>
    </ligand>
</feature>
<dbReference type="Pfam" id="PF02403">
    <property type="entry name" value="Seryl_tRNA_N"/>
    <property type="match status" value="1"/>
</dbReference>
<dbReference type="Gene3D" id="3.30.930.10">
    <property type="entry name" value="Bira Bifunctional Protein, Domain 2"/>
    <property type="match status" value="1"/>
</dbReference>
<dbReference type="EMBL" id="JAVDQD010000001">
    <property type="protein sequence ID" value="MDR6237238.1"/>
    <property type="molecule type" value="Genomic_DNA"/>
</dbReference>
<dbReference type="Gene3D" id="1.10.287.40">
    <property type="entry name" value="Serine-tRNA synthetase, tRNA binding domain"/>
    <property type="match status" value="1"/>
</dbReference>
<feature type="coiled-coil region" evidence="17">
    <location>
        <begin position="26"/>
        <end position="107"/>
    </location>
</feature>
<dbReference type="PROSITE" id="PS50862">
    <property type="entry name" value="AA_TRNA_LIGASE_II"/>
    <property type="match status" value="1"/>
</dbReference>
<evidence type="ECO:0000256" key="5">
    <source>
        <dbReference type="ARBA" id="ARBA00022490"/>
    </source>
</evidence>
<evidence type="ECO:0000256" key="16">
    <source>
        <dbReference type="PIRSR" id="PIRSR001529-2"/>
    </source>
</evidence>
<dbReference type="NCBIfam" id="TIGR00414">
    <property type="entry name" value="serS"/>
    <property type="match status" value="1"/>
</dbReference>
<evidence type="ECO:0000313" key="19">
    <source>
        <dbReference type="EMBL" id="MDR6237238.1"/>
    </source>
</evidence>